<evidence type="ECO:0000313" key="3">
    <source>
        <dbReference type="Proteomes" id="UP000479531"/>
    </source>
</evidence>
<dbReference type="PROSITE" id="PS50844">
    <property type="entry name" value="AFP_LIKE"/>
    <property type="match status" value="1"/>
</dbReference>
<comment type="caution">
    <text evidence="2">The sequence shown here is derived from an EMBL/GenBank/DDBJ whole genome shotgun (WGS) entry which is preliminary data.</text>
</comment>
<dbReference type="NCBIfam" id="TIGR03586">
    <property type="entry name" value="PseI"/>
    <property type="match status" value="1"/>
</dbReference>
<dbReference type="Gene3D" id="3.20.20.70">
    <property type="entry name" value="Aldolase class I"/>
    <property type="match status" value="1"/>
</dbReference>
<dbReference type="InterPro" id="IPR013974">
    <property type="entry name" value="SAF"/>
</dbReference>
<dbReference type="InterPro" id="IPR057736">
    <property type="entry name" value="SAF_PseI/NeuA/NeuB"/>
</dbReference>
<dbReference type="SUPFAM" id="SSF51269">
    <property type="entry name" value="AFP III-like domain"/>
    <property type="match status" value="1"/>
</dbReference>
<dbReference type="InterPro" id="IPR013785">
    <property type="entry name" value="Aldolase_TIM"/>
</dbReference>
<gene>
    <name evidence="2" type="primary">pseI</name>
    <name evidence="2" type="ORF">GCK47_09330</name>
</gene>
<dbReference type="InterPro" id="IPR051690">
    <property type="entry name" value="PseI-like"/>
</dbReference>
<accession>A0A6L6XGA7</accession>
<dbReference type="InterPro" id="IPR013132">
    <property type="entry name" value="PseI/NeuA/B-like_N"/>
</dbReference>
<proteinExistence type="predicted"/>
<evidence type="ECO:0000259" key="1">
    <source>
        <dbReference type="PROSITE" id="PS50844"/>
    </source>
</evidence>
<dbReference type="CDD" id="cd11615">
    <property type="entry name" value="SAF_NeuB_like"/>
    <property type="match status" value="1"/>
</dbReference>
<keyword evidence="2" id="KW-0808">Transferase</keyword>
<protein>
    <submittedName>
        <fullName evidence="2">Pseudaminic acid synthase</fullName>
        <ecNumber evidence="2">2.5.1.97</ecNumber>
    </submittedName>
</protein>
<dbReference type="InterPro" id="IPR020030">
    <property type="entry name" value="Pseudaminic_synth_PseI"/>
</dbReference>
<organism evidence="2 3">
    <name type="scientific">Roseburia intestinalis</name>
    <dbReference type="NCBI Taxonomy" id="166486"/>
    <lineage>
        <taxon>Bacteria</taxon>
        <taxon>Bacillati</taxon>
        <taxon>Bacillota</taxon>
        <taxon>Clostridia</taxon>
        <taxon>Lachnospirales</taxon>
        <taxon>Lachnospiraceae</taxon>
        <taxon>Roseburia</taxon>
    </lineage>
</organism>
<dbReference type="PANTHER" id="PTHR42966">
    <property type="entry name" value="N-ACETYLNEURAMINATE SYNTHASE"/>
    <property type="match status" value="1"/>
</dbReference>
<dbReference type="InterPro" id="IPR006190">
    <property type="entry name" value="SAF_AFP_Neu5Ac"/>
</dbReference>
<dbReference type="GO" id="GO:0047444">
    <property type="term" value="F:N-acylneuraminate-9-phosphate synthase activity"/>
    <property type="evidence" value="ECO:0007669"/>
    <property type="project" value="TreeGrafter"/>
</dbReference>
<dbReference type="AlphaFoldDB" id="A0A6L6XGA7"/>
<dbReference type="InterPro" id="IPR036732">
    <property type="entry name" value="AFP_Neu5c_C_sf"/>
</dbReference>
<sequence>MEKRVCIGKRWIGETEPAYIVAEMSANHNMDFGRAKAIIRAAADAGADAIKIQTYTPDTITIDSDKPAFRTKGIWEGRTLYELYGKAYTPWEWQKELKEYAIDCGINFFSSPFDLTAIDFLENLNVPVYKVASFEINDIPFIRKIARTGKPIIMSTGIAYLEDIDLAVRTCLEEGNNKVILLKCVSSYPAPYENMNLSVIPNMKQTFDCICGLSDHSMGSEIAVAAVALGAKVIEKHFTLCRADGGEDSQFSMEPEEFSEMVRQIRNVEKALGHPTYELNKEQVESRIYSRSLFVVKDVQEGEIFTEENVKSIRPGIGLHTKYWDAILGQKARCNIEKGTPMDWKYVE</sequence>
<dbReference type="Proteomes" id="UP000479531">
    <property type="component" value="Unassembled WGS sequence"/>
</dbReference>
<dbReference type="EMBL" id="WGGT01000010">
    <property type="protein sequence ID" value="MVQ45903.1"/>
    <property type="molecule type" value="Genomic_DNA"/>
</dbReference>
<dbReference type="SMART" id="SM00858">
    <property type="entry name" value="SAF"/>
    <property type="match status" value="1"/>
</dbReference>
<feature type="domain" description="AFP-like" evidence="1">
    <location>
        <begin position="292"/>
        <end position="348"/>
    </location>
</feature>
<dbReference type="EC" id="2.5.1.97" evidence="2"/>
<dbReference type="SUPFAM" id="SSF51569">
    <property type="entry name" value="Aldolase"/>
    <property type="match status" value="1"/>
</dbReference>
<dbReference type="Pfam" id="PF08666">
    <property type="entry name" value="SAF"/>
    <property type="match status" value="1"/>
</dbReference>
<evidence type="ECO:0000313" key="2">
    <source>
        <dbReference type="EMBL" id="MVQ45903.1"/>
    </source>
</evidence>
<dbReference type="PANTHER" id="PTHR42966:SF2">
    <property type="entry name" value="PSEUDAMINIC ACID SYNTHASE"/>
    <property type="match status" value="1"/>
</dbReference>
<dbReference type="GO" id="GO:0016051">
    <property type="term" value="P:carbohydrate biosynthetic process"/>
    <property type="evidence" value="ECO:0007669"/>
    <property type="project" value="InterPro"/>
</dbReference>
<dbReference type="Gene3D" id="3.90.1210.10">
    <property type="entry name" value="Antifreeze-like/N-acetylneuraminic acid synthase C-terminal domain"/>
    <property type="match status" value="1"/>
</dbReference>
<name>A0A6L6XGA7_9FIRM</name>
<dbReference type="RefSeq" id="WP_157350525.1">
    <property type="nucleotide sequence ID" value="NZ_WGGT01000010.1"/>
</dbReference>
<dbReference type="Pfam" id="PF03102">
    <property type="entry name" value="NeuB"/>
    <property type="match status" value="1"/>
</dbReference>
<reference evidence="2 3" key="1">
    <citation type="submission" date="2019-10" db="EMBL/GenBank/DDBJ databases">
        <title>Roseburia spp. ameliorate alcoholic fatty liver via restoration of gut barrier function.</title>
        <authorList>
            <person name="Seo B."/>
            <person name="Ko G."/>
        </authorList>
    </citation>
    <scope>NUCLEOTIDE SEQUENCE [LARGE SCALE GENOMIC DNA]</scope>
    <source>
        <strain evidence="2 3">SNUG30017</strain>
    </source>
</reference>